<evidence type="ECO:0000313" key="2">
    <source>
        <dbReference type="EMBL" id="QEG24801.1"/>
    </source>
</evidence>
<evidence type="ECO:0000313" key="3">
    <source>
        <dbReference type="Proteomes" id="UP000322214"/>
    </source>
</evidence>
<accession>A0A5B9PQP3</accession>
<dbReference type="EMBL" id="CP042912">
    <property type="protein sequence ID" value="QEG24801.1"/>
    <property type="molecule type" value="Genomic_DNA"/>
</dbReference>
<proteinExistence type="predicted"/>
<dbReference type="KEGG" id="mff:MFFC18_47240"/>
<dbReference type="PROSITE" id="PS51257">
    <property type="entry name" value="PROKAR_LIPOPROTEIN"/>
    <property type="match status" value="1"/>
</dbReference>
<dbReference type="RefSeq" id="WP_075083643.1">
    <property type="nucleotide sequence ID" value="NZ_CP042912.1"/>
</dbReference>
<dbReference type="STRING" id="980251.GCA_001642875_00845"/>
<keyword evidence="1" id="KW-0732">Signal</keyword>
<evidence type="ECO:0008006" key="4">
    <source>
        <dbReference type="Google" id="ProtNLM"/>
    </source>
</evidence>
<dbReference type="AlphaFoldDB" id="A0A5B9PQP3"/>
<keyword evidence="3" id="KW-1185">Reference proteome</keyword>
<sequence precursor="true">MKRIVSCLLALVFVVAGCSESSKVAEDPADNESPEITTRSKPVLHPVFHTRVTGQPARNPALKIDIHSDWEAPWNRAEFFLSVQSSRFPEDVRILLPVNIGNFAGCKTRFVQLPFEIHQDETLVFELLDDDSMSVDQQKQVVTACSSTGFVIVTLGSIVQPELTPFSALGAEAGRQFGKSIIEDIKLHKFSNYGKAEFRVGATMPHFPHDANDLSVLCGNYCYATLRIYCPPTEIPFKTNEIASK</sequence>
<feature type="chain" id="PRO_5023032433" description="Lipoprotein" evidence="1">
    <location>
        <begin position="25"/>
        <end position="245"/>
    </location>
</feature>
<reference evidence="2 3" key="1">
    <citation type="submission" date="2019-08" db="EMBL/GenBank/DDBJ databases">
        <title>Deep-cultivation of Planctomycetes and their phenomic and genomic characterization uncovers novel biology.</title>
        <authorList>
            <person name="Wiegand S."/>
            <person name="Jogler M."/>
            <person name="Boedeker C."/>
            <person name="Pinto D."/>
            <person name="Vollmers J."/>
            <person name="Rivas-Marin E."/>
            <person name="Kohn T."/>
            <person name="Peeters S.H."/>
            <person name="Heuer A."/>
            <person name="Rast P."/>
            <person name="Oberbeckmann S."/>
            <person name="Bunk B."/>
            <person name="Jeske O."/>
            <person name="Meyerdierks A."/>
            <person name="Storesund J.E."/>
            <person name="Kallscheuer N."/>
            <person name="Luecker S."/>
            <person name="Lage O.M."/>
            <person name="Pohl T."/>
            <person name="Merkel B.J."/>
            <person name="Hornburger P."/>
            <person name="Mueller R.-W."/>
            <person name="Bruemmer F."/>
            <person name="Labrenz M."/>
            <person name="Spormann A.M."/>
            <person name="Op den Camp H."/>
            <person name="Overmann J."/>
            <person name="Amann R."/>
            <person name="Jetten M.S.M."/>
            <person name="Mascher T."/>
            <person name="Medema M.H."/>
            <person name="Devos D.P."/>
            <person name="Kaster A.-K."/>
            <person name="Ovreas L."/>
            <person name="Rohde M."/>
            <person name="Galperin M.Y."/>
            <person name="Jogler C."/>
        </authorList>
    </citation>
    <scope>NUCLEOTIDE SEQUENCE [LARGE SCALE GENOMIC DNA]</scope>
    <source>
        <strain evidence="2 3">FC18</strain>
    </source>
</reference>
<name>A0A5B9PQP3_9BACT</name>
<feature type="signal peptide" evidence="1">
    <location>
        <begin position="1"/>
        <end position="24"/>
    </location>
</feature>
<dbReference type="Proteomes" id="UP000322214">
    <property type="component" value="Chromosome"/>
</dbReference>
<organism evidence="2 3">
    <name type="scientific">Mariniblastus fucicola</name>
    <dbReference type="NCBI Taxonomy" id="980251"/>
    <lineage>
        <taxon>Bacteria</taxon>
        <taxon>Pseudomonadati</taxon>
        <taxon>Planctomycetota</taxon>
        <taxon>Planctomycetia</taxon>
        <taxon>Pirellulales</taxon>
        <taxon>Pirellulaceae</taxon>
        <taxon>Mariniblastus</taxon>
    </lineage>
</organism>
<evidence type="ECO:0000256" key="1">
    <source>
        <dbReference type="SAM" id="SignalP"/>
    </source>
</evidence>
<gene>
    <name evidence="2" type="ORF">MFFC18_47240</name>
</gene>
<protein>
    <recommendedName>
        <fullName evidence="4">Lipoprotein</fullName>
    </recommendedName>
</protein>